<dbReference type="PANTHER" id="PTHR21240">
    <property type="entry name" value="2-AMINO-3-CARBOXYLMUCONATE-6-SEMIALDEHYDE DECARBOXYLASE"/>
    <property type="match status" value="1"/>
</dbReference>
<accession>A0ABZ2J0R0</accession>
<feature type="domain" description="Amidohydrolase-related" evidence="2">
    <location>
        <begin position="43"/>
        <end position="266"/>
    </location>
</feature>
<proteinExistence type="predicted"/>
<dbReference type="InterPro" id="IPR006680">
    <property type="entry name" value="Amidohydro-rel"/>
</dbReference>
<dbReference type="InterPro" id="IPR032465">
    <property type="entry name" value="ACMSD"/>
</dbReference>
<organism evidence="3 4">
    <name type="scientific">Pseudodesulfovibrio methanolicus</name>
    <dbReference type="NCBI Taxonomy" id="3126690"/>
    <lineage>
        <taxon>Bacteria</taxon>
        <taxon>Pseudomonadati</taxon>
        <taxon>Thermodesulfobacteriota</taxon>
        <taxon>Desulfovibrionia</taxon>
        <taxon>Desulfovibrionales</taxon>
        <taxon>Desulfovibrionaceae</taxon>
    </lineage>
</organism>
<evidence type="ECO:0000313" key="4">
    <source>
        <dbReference type="Proteomes" id="UP001385389"/>
    </source>
</evidence>
<sequence>MIDAHVYSVPLDLHAETPLVRDEGAVLAALHRHPEGPDALALSLPEAIAESMDRAGIDRSVLVSLPWTSLDLCRRNNDHVLAAAAGSDRFLAVCSVQALDSGWRTEVDRAREAGAVGIKINTGWQGGALDSSTTHDLARYVAESGLFLMTHVDHAFRASDTGPSGLYGLASACPGTRIVAAHLGGLLGLYTHHPPVAEALANVWFDTAVSSTLEMVRYYAQAGLGDRLLFGSDFPFNHSHSQAQVMAGLKALDLPQTALDGIMENNFLGLVERQRGRS</sequence>
<dbReference type="EMBL" id="CP146609">
    <property type="protein sequence ID" value="WWX23239.1"/>
    <property type="molecule type" value="Genomic_DNA"/>
</dbReference>
<reference evidence="3 4" key="1">
    <citation type="submission" date="2024-03" db="EMBL/GenBank/DDBJ databases">
        <title>Phenotype and Genome Characterization of a Sulfate-Reducing Bacterium Pseudodesulfovibrio sp. strain 5S69, isolated from Petroleum Reservoir in Tatarstan (Russia).</title>
        <authorList>
            <person name="Bidzhieva S.K."/>
            <person name="Kadnikov V."/>
            <person name="Tourova T.P."/>
            <person name="Samigullina S.R."/>
            <person name="Sokolova D.S."/>
            <person name="Poltaraus A.B."/>
            <person name="Avtukh A.N."/>
            <person name="Tereshina V.M."/>
            <person name="Mardanov A.V."/>
            <person name="Nazina T.N."/>
        </authorList>
    </citation>
    <scope>NUCLEOTIDE SEQUENCE [LARGE SCALE GENOMIC DNA]</scope>
    <source>
        <strain evidence="3 4">5S69</strain>
    </source>
</reference>
<dbReference type="RefSeq" id="WP_338668953.1">
    <property type="nucleotide sequence ID" value="NZ_CP146609.1"/>
</dbReference>
<evidence type="ECO:0000259" key="2">
    <source>
        <dbReference type="Pfam" id="PF04909"/>
    </source>
</evidence>
<dbReference type="Proteomes" id="UP001385389">
    <property type="component" value="Chromosome"/>
</dbReference>
<dbReference type="Pfam" id="PF04909">
    <property type="entry name" value="Amidohydro_2"/>
    <property type="match status" value="1"/>
</dbReference>
<dbReference type="PANTHER" id="PTHR21240:SF28">
    <property type="entry name" value="ISO-OROTATE DECARBOXYLASE (EUROFUNG)"/>
    <property type="match status" value="1"/>
</dbReference>
<keyword evidence="1" id="KW-0456">Lyase</keyword>
<dbReference type="SUPFAM" id="SSF51556">
    <property type="entry name" value="Metallo-dependent hydrolases"/>
    <property type="match status" value="1"/>
</dbReference>
<dbReference type="InterPro" id="IPR032466">
    <property type="entry name" value="Metal_Hydrolase"/>
</dbReference>
<evidence type="ECO:0000313" key="3">
    <source>
        <dbReference type="EMBL" id="WWX23239.1"/>
    </source>
</evidence>
<gene>
    <name evidence="3" type="ORF">V8V93_03325</name>
</gene>
<dbReference type="Gene3D" id="3.20.20.140">
    <property type="entry name" value="Metal-dependent hydrolases"/>
    <property type="match status" value="1"/>
</dbReference>
<name>A0ABZ2J0R0_9BACT</name>
<keyword evidence="4" id="KW-1185">Reference proteome</keyword>
<protein>
    <submittedName>
        <fullName evidence="3">Amidohydrolase family protein</fullName>
    </submittedName>
</protein>
<evidence type="ECO:0000256" key="1">
    <source>
        <dbReference type="ARBA" id="ARBA00023239"/>
    </source>
</evidence>